<accession>A0A346FQW6</accession>
<dbReference type="Pfam" id="PF13409">
    <property type="entry name" value="GST_N_2"/>
    <property type="match status" value="1"/>
</dbReference>
<dbReference type="PANTHER" id="PTHR43968">
    <property type="match status" value="1"/>
</dbReference>
<proteinExistence type="evidence at transcript level"/>
<evidence type="ECO:0000256" key="1">
    <source>
        <dbReference type="ARBA" id="ARBA00011067"/>
    </source>
</evidence>
<comment type="catalytic activity">
    <reaction evidence="3">
        <text>methylarsonate + 2 glutathione + H(+) = methylarsonous acid + glutathione disulfide + H2O</text>
        <dbReference type="Rhea" id="RHEA:15969"/>
        <dbReference type="ChEBI" id="CHEBI:15377"/>
        <dbReference type="ChEBI" id="CHEBI:15378"/>
        <dbReference type="ChEBI" id="CHEBI:17826"/>
        <dbReference type="ChEBI" id="CHEBI:33409"/>
        <dbReference type="ChEBI" id="CHEBI:57925"/>
        <dbReference type="ChEBI" id="CHEBI:58297"/>
        <dbReference type="EC" id="1.20.4.2"/>
    </reaction>
</comment>
<comment type="function">
    <text evidence="3">Exhibits glutathione-dependent thiol transferase activity. Has high dehydroascorbate reductase activity and may contribute to the recycling of ascorbic acid. Participates in the biotransformation of inorganic arsenic and reduces monomethylarsonic acid (MMA).</text>
</comment>
<evidence type="ECO:0000259" key="5">
    <source>
        <dbReference type="PROSITE" id="PS50405"/>
    </source>
</evidence>
<name>A0A346FQW6_PHYAT</name>
<comment type="catalytic activity">
    <reaction evidence="3">
        <text>L-dehydroascorbate + 2 glutathione = glutathione disulfide + L-ascorbate</text>
        <dbReference type="Rhea" id="RHEA:24424"/>
        <dbReference type="ChEBI" id="CHEBI:38290"/>
        <dbReference type="ChEBI" id="CHEBI:57925"/>
        <dbReference type="ChEBI" id="CHEBI:58297"/>
        <dbReference type="ChEBI" id="CHEBI:58539"/>
        <dbReference type="EC" id="1.8.5.1"/>
    </reaction>
</comment>
<evidence type="ECO:0000256" key="2">
    <source>
        <dbReference type="ARBA" id="ARBA00023002"/>
    </source>
</evidence>
<dbReference type="SFLD" id="SFLDS00019">
    <property type="entry name" value="Glutathione_Transferase_(cytos"/>
    <property type="match status" value="1"/>
</dbReference>
<feature type="domain" description="GST C-terminal" evidence="5">
    <location>
        <begin position="101"/>
        <end position="236"/>
    </location>
</feature>
<dbReference type="Gene3D" id="1.20.1050.10">
    <property type="match status" value="1"/>
</dbReference>
<keyword evidence="2 3" id="KW-0560">Oxidoreductase</keyword>
<reference evidence="6" key="1">
    <citation type="submission" date="2017-10" db="EMBL/GenBank/DDBJ databases">
        <title>Effects on gene expression after exposure of the freshwater snail Physella acuta (Gastropoda, Pulmonata) to Vinclozolin.</title>
        <authorList>
            <person name="Aquilino M."/>
            <person name="Sanchez-Arguello P."/>
            <person name="Novo M."/>
            <person name="Martinez-Guitarte J.L."/>
        </authorList>
    </citation>
    <scope>NUCLEOTIDE SEQUENCE</scope>
</reference>
<dbReference type="AlphaFoldDB" id="A0A346FQW6"/>
<dbReference type="InterPro" id="IPR036282">
    <property type="entry name" value="Glutathione-S-Trfase_C_sf"/>
</dbReference>
<dbReference type="InterPro" id="IPR004045">
    <property type="entry name" value="Glutathione_S-Trfase_N"/>
</dbReference>
<comment type="catalytic activity">
    <reaction evidence="3">
        <text>RX + glutathione = an S-substituted glutathione + a halide anion + H(+)</text>
        <dbReference type="Rhea" id="RHEA:16437"/>
        <dbReference type="ChEBI" id="CHEBI:15378"/>
        <dbReference type="ChEBI" id="CHEBI:16042"/>
        <dbReference type="ChEBI" id="CHEBI:17792"/>
        <dbReference type="ChEBI" id="CHEBI:57925"/>
        <dbReference type="ChEBI" id="CHEBI:90779"/>
        <dbReference type="EC" id="2.5.1.18"/>
    </reaction>
</comment>
<feature type="domain" description="GST N-terminal" evidence="4">
    <location>
        <begin position="18"/>
        <end position="96"/>
    </location>
</feature>
<dbReference type="SMR" id="A0A346FQW6"/>
<dbReference type="PANTHER" id="PTHR43968:SF6">
    <property type="entry name" value="GLUTATHIONE S-TRANSFERASE OMEGA"/>
    <property type="match status" value="1"/>
</dbReference>
<dbReference type="Gene3D" id="3.40.30.10">
    <property type="entry name" value="Glutaredoxin"/>
    <property type="match status" value="1"/>
</dbReference>
<evidence type="ECO:0000256" key="3">
    <source>
        <dbReference type="RuleBase" id="RU368071"/>
    </source>
</evidence>
<dbReference type="Pfam" id="PF13410">
    <property type="entry name" value="GST_C_2"/>
    <property type="match status" value="1"/>
</dbReference>
<dbReference type="SFLD" id="SFLDG00358">
    <property type="entry name" value="Main_(cytGST)"/>
    <property type="match status" value="1"/>
</dbReference>
<dbReference type="SUPFAM" id="SSF52833">
    <property type="entry name" value="Thioredoxin-like"/>
    <property type="match status" value="1"/>
</dbReference>
<dbReference type="PROSITE" id="PS50405">
    <property type="entry name" value="GST_CTER"/>
    <property type="match status" value="1"/>
</dbReference>
<dbReference type="GO" id="GO:0004364">
    <property type="term" value="F:glutathione transferase activity"/>
    <property type="evidence" value="ECO:0007669"/>
    <property type="project" value="UniProtKB-UniRule"/>
</dbReference>
<dbReference type="FunFam" id="3.40.30.10:FF:000123">
    <property type="entry name" value="Glutathione transferase o1"/>
    <property type="match status" value="1"/>
</dbReference>
<dbReference type="SUPFAM" id="SSF47616">
    <property type="entry name" value="GST C-terminal domain-like"/>
    <property type="match status" value="1"/>
</dbReference>
<dbReference type="InterPro" id="IPR040079">
    <property type="entry name" value="Glutathione_S-Trfase"/>
</dbReference>
<dbReference type="EMBL" id="MG262480">
    <property type="protein sequence ID" value="AXN72714.1"/>
    <property type="molecule type" value="mRNA"/>
</dbReference>
<evidence type="ECO:0000313" key="6">
    <source>
        <dbReference type="EMBL" id="AXN72714.1"/>
    </source>
</evidence>
<dbReference type="EC" id="2.5.1.18" evidence="3"/>
<dbReference type="PROSITE" id="PS50404">
    <property type="entry name" value="GST_NTER"/>
    <property type="match status" value="1"/>
</dbReference>
<keyword evidence="3 6" id="KW-0808">Transferase</keyword>
<dbReference type="EC" id="1.20.4.2" evidence="3"/>
<dbReference type="GO" id="GO:0050610">
    <property type="term" value="F:methylarsonate reductase activity"/>
    <property type="evidence" value="ECO:0007669"/>
    <property type="project" value="UniProtKB-UniRule"/>
</dbReference>
<sequence>MTQKSFQKGTPLPPLQPGLLRLYSMRFCPFAQRTRLVLLYKNIPFETINVDLKHKPEWFFDKNPLGLVPIVELDDKIVYESTATCEWLDDIYPQNRLQPSDPYTKAWDRILLEYFGKLTTLIYAFLREPDKREKNVKELQKHLKFYDDTLAKRTGPFFGGESPSMIDFYLWPHFERIPVLESIDTRAGVSKDNFPHLATWFDVMCQLPAVKATMWDAKTHLHFIQSYASGKPDYDFGLDE</sequence>
<dbReference type="EC" id="1.8.5.1" evidence="3"/>
<dbReference type="GO" id="GO:0006749">
    <property type="term" value="P:glutathione metabolic process"/>
    <property type="evidence" value="ECO:0007669"/>
    <property type="project" value="UniProtKB-UniRule"/>
</dbReference>
<organism evidence="6">
    <name type="scientific">Physella acuta</name>
    <name type="common">Acute bladder snail</name>
    <name type="synonym">Physa acuta</name>
    <dbReference type="NCBI Taxonomy" id="109671"/>
    <lineage>
        <taxon>Eukaryota</taxon>
        <taxon>Metazoa</taxon>
        <taxon>Spiralia</taxon>
        <taxon>Lophotrochozoa</taxon>
        <taxon>Mollusca</taxon>
        <taxon>Gastropoda</taxon>
        <taxon>Heterobranchia</taxon>
        <taxon>Euthyneura</taxon>
        <taxon>Panpulmonata</taxon>
        <taxon>Hygrophila</taxon>
        <taxon>Lymnaeoidea</taxon>
        <taxon>Physidae</taxon>
        <taxon>Physella</taxon>
    </lineage>
</organism>
<dbReference type="InterPro" id="IPR036249">
    <property type="entry name" value="Thioredoxin-like_sf"/>
</dbReference>
<comment type="similarity">
    <text evidence="1 3">Belongs to the GST superfamily. Omega family.</text>
</comment>
<dbReference type="GO" id="GO:0005737">
    <property type="term" value="C:cytoplasm"/>
    <property type="evidence" value="ECO:0007669"/>
    <property type="project" value="InterPro"/>
</dbReference>
<evidence type="ECO:0000259" key="4">
    <source>
        <dbReference type="PROSITE" id="PS50404"/>
    </source>
</evidence>
<dbReference type="PRINTS" id="PR01625">
    <property type="entry name" value="GSTRNSFRASEO"/>
</dbReference>
<gene>
    <name evidence="6" type="primary">Gst o1</name>
</gene>
<dbReference type="InterPro" id="IPR005442">
    <property type="entry name" value="GST_omega"/>
</dbReference>
<dbReference type="GO" id="GO:0045174">
    <property type="term" value="F:glutathione dehydrogenase (ascorbate) activity"/>
    <property type="evidence" value="ECO:0007669"/>
    <property type="project" value="UniProtKB-UniRule"/>
</dbReference>
<dbReference type="InterPro" id="IPR010987">
    <property type="entry name" value="Glutathione-S-Trfase_C-like"/>
</dbReference>
<dbReference type="InterPro" id="IPR050983">
    <property type="entry name" value="GST_Omega/HSP26"/>
</dbReference>
<dbReference type="FunFam" id="1.20.1050.10:FF:000009">
    <property type="entry name" value="Glutathione S-transferase omega-1"/>
    <property type="match status" value="1"/>
</dbReference>
<protein>
    <recommendedName>
        <fullName evidence="3">Glutathione S-transferase omega</fullName>
        <shortName evidence="3">GSTO</shortName>
        <ecNumber evidence="3">1.20.4.2</ecNumber>
        <ecNumber evidence="3">1.8.5.1</ecNumber>
        <ecNumber evidence="3">2.5.1.18</ecNumber>
    </recommendedName>
    <alternativeName>
        <fullName evidence="3">Glutathione-dependent dehydroascorbate reductase</fullName>
    </alternativeName>
    <alternativeName>
        <fullName evidence="3">Monomethylarsonic acid reductase</fullName>
    </alternativeName>
</protein>